<protein>
    <submittedName>
        <fullName evidence="1">Uncharacterized protein</fullName>
    </submittedName>
</protein>
<accession>A0ABP0WQJ9</accession>
<evidence type="ECO:0000313" key="2">
    <source>
        <dbReference type="Proteomes" id="UP001497444"/>
    </source>
</evidence>
<sequence>MKKTVIKIGGGCLFNDVISRRPPGNKLSLAFYWLDHATSLVAGASTKSFRKDTRRAGLQHPEYMPAEWHEFVIHFFLLQAPTSGEGDVVFIVK</sequence>
<dbReference type="Proteomes" id="UP001497444">
    <property type="component" value="Chromosome 2"/>
</dbReference>
<evidence type="ECO:0000313" key="1">
    <source>
        <dbReference type="EMBL" id="CAK9269137.1"/>
    </source>
</evidence>
<gene>
    <name evidence="1" type="ORF">CSSPJE1EN1_LOCUS14615</name>
</gene>
<proteinExistence type="predicted"/>
<keyword evidence="2" id="KW-1185">Reference proteome</keyword>
<name>A0ABP0WQJ9_9BRYO</name>
<dbReference type="EMBL" id="OZ020097">
    <property type="protein sequence ID" value="CAK9269137.1"/>
    <property type="molecule type" value="Genomic_DNA"/>
</dbReference>
<organism evidence="1 2">
    <name type="scientific">Sphagnum jensenii</name>
    <dbReference type="NCBI Taxonomy" id="128206"/>
    <lineage>
        <taxon>Eukaryota</taxon>
        <taxon>Viridiplantae</taxon>
        <taxon>Streptophyta</taxon>
        <taxon>Embryophyta</taxon>
        <taxon>Bryophyta</taxon>
        <taxon>Sphagnophytina</taxon>
        <taxon>Sphagnopsida</taxon>
        <taxon>Sphagnales</taxon>
        <taxon>Sphagnaceae</taxon>
        <taxon>Sphagnum</taxon>
    </lineage>
</organism>
<reference evidence="1 2" key="1">
    <citation type="submission" date="2024-02" db="EMBL/GenBank/DDBJ databases">
        <authorList>
            <consortium name="ELIXIR-Norway"/>
            <consortium name="Elixir Norway"/>
        </authorList>
    </citation>
    <scope>NUCLEOTIDE SEQUENCE [LARGE SCALE GENOMIC DNA]</scope>
</reference>